<evidence type="ECO:0000313" key="8">
    <source>
        <dbReference type="EMBL" id="TPX09165.1"/>
    </source>
</evidence>
<dbReference type="PANTHER" id="PTHR45649:SF14">
    <property type="entry name" value="GABA PERMEASE"/>
    <property type="match status" value="1"/>
</dbReference>
<feature type="transmembrane region" description="Helical" evidence="6">
    <location>
        <begin position="374"/>
        <end position="398"/>
    </location>
</feature>
<feature type="transmembrane region" description="Helical" evidence="6">
    <location>
        <begin position="346"/>
        <end position="368"/>
    </location>
</feature>
<name>A0A507AIM4_9PEZI</name>
<dbReference type="STRING" id="1093900.A0A507AIM4"/>
<feature type="transmembrane region" description="Helical" evidence="6">
    <location>
        <begin position="450"/>
        <end position="471"/>
    </location>
</feature>
<evidence type="ECO:0008006" key="10">
    <source>
        <dbReference type="Google" id="ProtNLM"/>
    </source>
</evidence>
<dbReference type="InParanoid" id="A0A507AIM4"/>
<protein>
    <recommendedName>
        <fullName evidence="10">Amino acid permease</fullName>
    </recommendedName>
</protein>
<dbReference type="OrthoDB" id="4476201at2759"/>
<dbReference type="RefSeq" id="XP_030990823.1">
    <property type="nucleotide sequence ID" value="XM_031135665.1"/>
</dbReference>
<feature type="transmembrane region" description="Helical" evidence="6">
    <location>
        <begin position="251"/>
        <end position="276"/>
    </location>
</feature>
<evidence type="ECO:0000313" key="7">
    <source>
        <dbReference type="EMBL" id="TPX09112.1"/>
    </source>
</evidence>
<dbReference type="InterPro" id="IPR002293">
    <property type="entry name" value="AA/rel_permease1"/>
</dbReference>
<keyword evidence="9" id="KW-1185">Reference proteome</keyword>
<evidence type="ECO:0000256" key="1">
    <source>
        <dbReference type="ARBA" id="ARBA00004141"/>
    </source>
</evidence>
<feature type="transmembrane region" description="Helical" evidence="6">
    <location>
        <begin position="296"/>
        <end position="325"/>
    </location>
</feature>
<dbReference type="GO" id="GO:0016020">
    <property type="term" value="C:membrane"/>
    <property type="evidence" value="ECO:0007669"/>
    <property type="project" value="UniProtKB-SubCell"/>
</dbReference>
<evidence type="ECO:0000256" key="6">
    <source>
        <dbReference type="SAM" id="Phobius"/>
    </source>
</evidence>
<dbReference type="PANTHER" id="PTHR45649">
    <property type="entry name" value="AMINO-ACID PERMEASE BAT1"/>
    <property type="match status" value="1"/>
</dbReference>
<keyword evidence="3 6" id="KW-0812">Transmembrane</keyword>
<dbReference type="AlphaFoldDB" id="A0A507AIM4"/>
<reference evidence="7 9" key="1">
    <citation type="submission" date="2019-06" db="EMBL/GenBank/DDBJ databases">
        <title>Draft genome sequence of the filamentous fungus Phialemoniopsis curvata isolated from diesel fuel.</title>
        <authorList>
            <person name="Varaljay V.A."/>
            <person name="Lyon W.J."/>
            <person name="Crouch A.L."/>
            <person name="Drake C.E."/>
            <person name="Hollomon J.M."/>
            <person name="Nadeau L.J."/>
            <person name="Nunn H.S."/>
            <person name="Stevenson B.S."/>
            <person name="Bojanowski C.L."/>
            <person name="Crookes-Goodson W.J."/>
        </authorList>
    </citation>
    <scope>NUCLEOTIDE SEQUENCE [LARGE SCALE GENOMIC DNA]</scope>
    <source>
        <strain evidence="7 9">D216</strain>
    </source>
</reference>
<feature type="transmembrane region" description="Helical" evidence="6">
    <location>
        <begin position="138"/>
        <end position="157"/>
    </location>
</feature>
<dbReference type="PIRSF" id="PIRSF006060">
    <property type="entry name" value="AA_transporter"/>
    <property type="match status" value="1"/>
</dbReference>
<evidence type="ECO:0000313" key="9">
    <source>
        <dbReference type="Proteomes" id="UP000319257"/>
    </source>
</evidence>
<evidence type="ECO:0000256" key="3">
    <source>
        <dbReference type="ARBA" id="ARBA00022692"/>
    </source>
</evidence>
<evidence type="ECO:0000256" key="4">
    <source>
        <dbReference type="ARBA" id="ARBA00022989"/>
    </source>
</evidence>
<feature type="transmembrane region" description="Helical" evidence="6">
    <location>
        <begin position="93"/>
        <end position="118"/>
    </location>
</feature>
<keyword evidence="5 6" id="KW-0472">Membrane</keyword>
<feature type="transmembrane region" description="Helical" evidence="6">
    <location>
        <begin position="419"/>
        <end position="438"/>
    </location>
</feature>
<keyword evidence="4 6" id="KW-1133">Transmembrane helix</keyword>
<sequence>MGANHTPPQGEGHLQQRLSLVTMMAITWIALAGTIGFVLPSGGSISLVYGFLFCVLCNLALTASLGELAALWPTAGGQYHFVFALCTERWKRVMSFWVGWTNIGGWLTIVTAQGFFGAQFVSAAAVVASNGTFELRQWTTYLIFLAILTFATAVNIWGNRMLGRWNDAALYWSLLGVVIISIVLLSMSDKTEPSFVFANFQNATGWPDGVSWLLGLTQSALSLIGFDVVMHMAEEMPNPSTDVPRAMIYSIIIGGTSGIAFILVMLFCFVDPATVLGTSTGMPIVELILQATNSRAAATILALMLTICFINGTIGSVASASRLVYAMARDEGLPRHSFFSHIDPKLNVPIRTIVLCYLFNVAFGLLYLGPSVAFNAYTAACTIFLNISYSFPIIVLLVRGRDVLKQHQSVGVPFKLGKWGYFLNWTAALYVVIISIFYCFPPGFPVSPNTMNYVSAVLGIFFTFVAIYWFMYGNTFKGPTFDIIIAEHLHVGTSTGTCSADQRKQEV</sequence>
<dbReference type="Pfam" id="PF13520">
    <property type="entry name" value="AA_permease_2"/>
    <property type="match status" value="1"/>
</dbReference>
<dbReference type="GO" id="GO:0022857">
    <property type="term" value="F:transmembrane transporter activity"/>
    <property type="evidence" value="ECO:0007669"/>
    <property type="project" value="InterPro"/>
</dbReference>
<keyword evidence="2" id="KW-0813">Transport</keyword>
<dbReference type="EMBL" id="SKBQ01000006">
    <property type="protein sequence ID" value="TPX09165.1"/>
    <property type="molecule type" value="Genomic_DNA"/>
</dbReference>
<dbReference type="GeneID" id="41969019"/>
<dbReference type="Gene3D" id="1.20.1740.10">
    <property type="entry name" value="Amino acid/polyamine transporter I"/>
    <property type="match status" value="1"/>
</dbReference>
<accession>A0A507AIM4</accession>
<dbReference type="Proteomes" id="UP000319257">
    <property type="component" value="Unassembled WGS sequence"/>
</dbReference>
<dbReference type="EMBL" id="SKBQ01000006">
    <property type="protein sequence ID" value="TPX09112.1"/>
    <property type="molecule type" value="Genomic_DNA"/>
</dbReference>
<feature type="transmembrane region" description="Helical" evidence="6">
    <location>
        <begin position="20"/>
        <end position="39"/>
    </location>
</feature>
<proteinExistence type="predicted"/>
<evidence type="ECO:0000256" key="2">
    <source>
        <dbReference type="ARBA" id="ARBA00022448"/>
    </source>
</evidence>
<comment type="subcellular location">
    <subcellularLocation>
        <location evidence="1">Membrane</location>
        <topology evidence="1">Multi-pass membrane protein</topology>
    </subcellularLocation>
</comment>
<gene>
    <name evidence="7" type="ORF">E0L32_001572</name>
    <name evidence="8" type="ORF">E0L32_001625</name>
</gene>
<comment type="caution">
    <text evidence="7">The sequence shown here is derived from an EMBL/GenBank/DDBJ whole genome shotgun (WGS) entry which is preliminary data.</text>
</comment>
<feature type="transmembrane region" description="Helical" evidence="6">
    <location>
        <begin position="45"/>
        <end position="72"/>
    </location>
</feature>
<evidence type="ECO:0000256" key="5">
    <source>
        <dbReference type="ARBA" id="ARBA00023136"/>
    </source>
</evidence>
<feature type="transmembrane region" description="Helical" evidence="6">
    <location>
        <begin position="169"/>
        <end position="187"/>
    </location>
</feature>
<organism evidence="7 9">
    <name type="scientific">Thyridium curvatum</name>
    <dbReference type="NCBI Taxonomy" id="1093900"/>
    <lineage>
        <taxon>Eukaryota</taxon>
        <taxon>Fungi</taxon>
        <taxon>Dikarya</taxon>
        <taxon>Ascomycota</taxon>
        <taxon>Pezizomycotina</taxon>
        <taxon>Sordariomycetes</taxon>
        <taxon>Sordariomycetidae</taxon>
        <taxon>Thyridiales</taxon>
        <taxon>Thyridiaceae</taxon>
        <taxon>Thyridium</taxon>
    </lineage>
</organism>